<dbReference type="PANTHER" id="PTHR42240">
    <property type="entry name" value="DUF211 DOMAIN-CONTAINING PROTEIN"/>
    <property type="match status" value="1"/>
</dbReference>
<dbReference type="InterPro" id="IPR003831">
    <property type="entry name" value="DUF211"/>
</dbReference>
<dbReference type="InterPro" id="IPR023129">
    <property type="entry name" value="MTH889-like_dom_sf"/>
</dbReference>
<accession>A0A832RX82</accession>
<sequence>MVFYTQDDSVKKVGRGRELKTPTPATIRRLVLDVLKPHQPSILDLAQALGSLEGVLGVNLSLYEVDQETENVRITIEGNSIDYTAVERTLNELGAVVHSIDEVAAGTKLVEVVETLQDR</sequence>
<dbReference type="Proteomes" id="UP000600363">
    <property type="component" value="Unassembled WGS sequence"/>
</dbReference>
<proteinExistence type="predicted"/>
<name>A0A832RX82_9EURY</name>
<dbReference type="SUPFAM" id="SSF160363">
    <property type="entry name" value="MTH889-like"/>
    <property type="match status" value="1"/>
</dbReference>
<evidence type="ECO:0000313" key="2">
    <source>
        <dbReference type="Proteomes" id="UP000600363"/>
    </source>
</evidence>
<dbReference type="PANTHER" id="PTHR42240:SF1">
    <property type="entry name" value="DUF211 DOMAIN-CONTAINING PROTEIN"/>
    <property type="match status" value="1"/>
</dbReference>
<dbReference type="RefSeq" id="WP_084174009.1">
    <property type="nucleotide sequence ID" value="NZ_DUIH01000002.1"/>
</dbReference>
<dbReference type="Gene3D" id="3.30.70.1340">
    <property type="entry name" value="MTH889-like domain"/>
    <property type="match status" value="1"/>
</dbReference>
<dbReference type="Pfam" id="PF02680">
    <property type="entry name" value="DUF211"/>
    <property type="match status" value="1"/>
</dbReference>
<dbReference type="AlphaFoldDB" id="A0A832RX82"/>
<organism evidence="1 2">
    <name type="scientific">Methermicoccus shengliensis</name>
    <dbReference type="NCBI Taxonomy" id="660064"/>
    <lineage>
        <taxon>Archaea</taxon>
        <taxon>Methanobacteriati</taxon>
        <taxon>Methanobacteriota</taxon>
        <taxon>Stenosarchaea group</taxon>
        <taxon>Methanomicrobia</taxon>
        <taxon>Methanosarcinales</taxon>
        <taxon>Methermicoccaceae</taxon>
        <taxon>Methermicoccus</taxon>
    </lineage>
</organism>
<comment type="caution">
    <text evidence="1">The sequence shown here is derived from an EMBL/GenBank/DDBJ whole genome shotgun (WGS) entry which is preliminary data.</text>
</comment>
<reference evidence="1" key="1">
    <citation type="journal article" date="2020" name="bioRxiv">
        <title>A rank-normalized archaeal taxonomy based on genome phylogeny resolves widespread incomplete and uneven classifications.</title>
        <authorList>
            <person name="Rinke C."/>
            <person name="Chuvochina M."/>
            <person name="Mussig A.J."/>
            <person name="Chaumeil P.-A."/>
            <person name="Waite D.W."/>
            <person name="Whitman W.B."/>
            <person name="Parks D.H."/>
            <person name="Hugenholtz P."/>
        </authorList>
    </citation>
    <scope>NUCLEOTIDE SEQUENCE</scope>
    <source>
        <strain evidence="1">UBA12518</strain>
    </source>
</reference>
<protein>
    <submittedName>
        <fullName evidence="1">DUF211 domain-containing protein</fullName>
    </submittedName>
</protein>
<dbReference type="EMBL" id="DUIH01000002">
    <property type="protein sequence ID" value="HIH69066.1"/>
    <property type="molecule type" value="Genomic_DNA"/>
</dbReference>
<gene>
    <name evidence="1" type="ORF">HA299_00345</name>
</gene>
<evidence type="ECO:0000313" key="1">
    <source>
        <dbReference type="EMBL" id="HIH69066.1"/>
    </source>
</evidence>